<name>A0A0E0P1L4_ORYRU</name>
<evidence type="ECO:0000256" key="1">
    <source>
        <dbReference type="SAM" id="MobiDB-lite"/>
    </source>
</evidence>
<accession>A0A0E0P1L4</accession>
<dbReference type="Gramene" id="ORUFI03G36370.1">
    <property type="protein sequence ID" value="ORUFI03G36370.1"/>
    <property type="gene ID" value="ORUFI03G36370"/>
</dbReference>
<feature type="compositionally biased region" description="Basic residues" evidence="1">
    <location>
        <begin position="8"/>
        <end position="17"/>
    </location>
</feature>
<dbReference type="Proteomes" id="UP000008022">
    <property type="component" value="Unassembled WGS sequence"/>
</dbReference>
<reference evidence="2" key="2">
    <citation type="submission" date="2015-06" db="UniProtKB">
        <authorList>
            <consortium name="EnsemblPlants"/>
        </authorList>
    </citation>
    <scope>IDENTIFICATION</scope>
</reference>
<keyword evidence="3" id="KW-1185">Reference proteome</keyword>
<dbReference type="EnsemblPlants" id="ORUFI03G36370.1">
    <property type="protein sequence ID" value="ORUFI03G36370.1"/>
    <property type="gene ID" value="ORUFI03G36370"/>
</dbReference>
<dbReference type="AlphaFoldDB" id="A0A0E0P1L4"/>
<protein>
    <submittedName>
        <fullName evidence="2">Uncharacterized protein</fullName>
    </submittedName>
</protein>
<reference evidence="3" key="1">
    <citation type="submission" date="2013-06" db="EMBL/GenBank/DDBJ databases">
        <authorList>
            <person name="Zhao Q."/>
        </authorList>
    </citation>
    <scope>NUCLEOTIDE SEQUENCE</scope>
    <source>
        <strain evidence="3">cv. W1943</strain>
    </source>
</reference>
<feature type="region of interest" description="Disordered" evidence="1">
    <location>
        <begin position="1"/>
        <end position="51"/>
    </location>
</feature>
<proteinExistence type="predicted"/>
<organism evidence="2 3">
    <name type="scientific">Oryza rufipogon</name>
    <name type="common">Brownbeard rice</name>
    <name type="synonym">Asian wild rice</name>
    <dbReference type="NCBI Taxonomy" id="4529"/>
    <lineage>
        <taxon>Eukaryota</taxon>
        <taxon>Viridiplantae</taxon>
        <taxon>Streptophyta</taxon>
        <taxon>Embryophyta</taxon>
        <taxon>Tracheophyta</taxon>
        <taxon>Spermatophyta</taxon>
        <taxon>Magnoliopsida</taxon>
        <taxon>Liliopsida</taxon>
        <taxon>Poales</taxon>
        <taxon>Poaceae</taxon>
        <taxon>BOP clade</taxon>
        <taxon>Oryzoideae</taxon>
        <taxon>Oryzeae</taxon>
        <taxon>Oryzinae</taxon>
        <taxon>Oryza</taxon>
    </lineage>
</organism>
<evidence type="ECO:0000313" key="2">
    <source>
        <dbReference type="EnsemblPlants" id="ORUFI03G36370.1"/>
    </source>
</evidence>
<evidence type="ECO:0000313" key="3">
    <source>
        <dbReference type="Proteomes" id="UP000008022"/>
    </source>
</evidence>
<dbReference type="HOGENOM" id="CLU_2546590_0_0_1"/>
<sequence length="83" mass="9041">MPPSIPTPRHRVRRRPRPAIEPPSTPAFRSTLHHTFTSTPPAPPRATVDSRLSTSTLTLIVIESRLQIDVADAPTSASIPASR</sequence>